<feature type="transmembrane region" description="Helical" evidence="1">
    <location>
        <begin position="156"/>
        <end position="175"/>
    </location>
</feature>
<sequence>MKVNRFRLHALLLFIGGLVWVIVGTRLALSPPGNPALDIYRDSKGSMPLLSGGMLFITSGMVIFYRELFLHKGLAKFAFILIQSGSVLYFIGHSLRQFLNGAWEPAAPVGFIMLIIGLFLFGLRSIKVKSLPDPISYFILISSLCLLFFNDQFFTAWMSVPFGLIWIAIGGALFFKPL</sequence>
<gene>
    <name evidence="2" type="ORF">KHA99_27880</name>
</gene>
<dbReference type="RefSeq" id="WP_213120777.1">
    <property type="nucleotide sequence ID" value="NZ_JAGYPF010000006.1"/>
</dbReference>
<accession>A0A942UFG1</accession>
<keyword evidence="1" id="KW-1133">Transmembrane helix</keyword>
<feature type="transmembrane region" description="Helical" evidence="1">
    <location>
        <begin position="105"/>
        <end position="123"/>
    </location>
</feature>
<evidence type="ECO:0000256" key="1">
    <source>
        <dbReference type="SAM" id="Phobius"/>
    </source>
</evidence>
<dbReference type="AlphaFoldDB" id="A0A942UFG1"/>
<keyword evidence="3" id="KW-1185">Reference proteome</keyword>
<keyword evidence="1" id="KW-0812">Transmembrane</keyword>
<name>A0A942UFG1_9BACI</name>
<keyword evidence="1" id="KW-0472">Membrane</keyword>
<organism evidence="2 3">
    <name type="scientific">Neobacillus rhizophilus</name>
    <dbReference type="NCBI Taxonomy" id="2833579"/>
    <lineage>
        <taxon>Bacteria</taxon>
        <taxon>Bacillati</taxon>
        <taxon>Bacillota</taxon>
        <taxon>Bacilli</taxon>
        <taxon>Bacillales</taxon>
        <taxon>Bacillaceae</taxon>
        <taxon>Neobacillus</taxon>
    </lineage>
</organism>
<comment type="caution">
    <text evidence="2">The sequence shown here is derived from an EMBL/GenBank/DDBJ whole genome shotgun (WGS) entry which is preliminary data.</text>
</comment>
<reference evidence="2" key="1">
    <citation type="submission" date="2021-05" db="EMBL/GenBank/DDBJ databases">
        <title>Novel Bacillus species.</title>
        <authorList>
            <person name="Liu G."/>
        </authorList>
    </citation>
    <scope>NUCLEOTIDE SEQUENCE</scope>
    <source>
        <strain evidence="2">FJAT-49825</strain>
    </source>
</reference>
<feature type="transmembrane region" description="Helical" evidence="1">
    <location>
        <begin position="77"/>
        <end position="99"/>
    </location>
</feature>
<dbReference type="EMBL" id="JAGYPF010000006">
    <property type="protein sequence ID" value="MBS4216249.1"/>
    <property type="molecule type" value="Genomic_DNA"/>
</dbReference>
<feature type="transmembrane region" description="Helical" evidence="1">
    <location>
        <begin position="135"/>
        <end position="150"/>
    </location>
</feature>
<dbReference type="Proteomes" id="UP000679749">
    <property type="component" value="Unassembled WGS sequence"/>
</dbReference>
<feature type="transmembrane region" description="Helical" evidence="1">
    <location>
        <begin position="47"/>
        <end position="65"/>
    </location>
</feature>
<evidence type="ECO:0000313" key="2">
    <source>
        <dbReference type="EMBL" id="MBS4216249.1"/>
    </source>
</evidence>
<protein>
    <submittedName>
        <fullName evidence="2">Uncharacterized protein</fullName>
    </submittedName>
</protein>
<proteinExistence type="predicted"/>
<evidence type="ECO:0000313" key="3">
    <source>
        <dbReference type="Proteomes" id="UP000679749"/>
    </source>
</evidence>